<name>A0A3M9N7J1_9BACT</name>
<sequence length="74" mass="8448">MKQVTLHIPENKIPLFIEFAKSISFIKRIEVKDEDEALTKTQVLSGVRQAVKEMNLIKAGKLKAKDARELINEL</sequence>
<gene>
    <name evidence="1" type="ORF">EFY79_18285</name>
</gene>
<reference evidence="1 2" key="1">
    <citation type="submission" date="2018-11" db="EMBL/GenBank/DDBJ databases">
        <title>Draft genome sequence of Ferruginibacter sp. BO-59.</title>
        <authorList>
            <person name="Im W.T."/>
        </authorList>
    </citation>
    <scope>NUCLEOTIDE SEQUENCE [LARGE SCALE GENOMIC DNA]</scope>
    <source>
        <strain evidence="1 2">BO-59</strain>
    </source>
</reference>
<comment type="caution">
    <text evidence="1">The sequence shown here is derived from an EMBL/GenBank/DDBJ whole genome shotgun (WGS) entry which is preliminary data.</text>
</comment>
<proteinExistence type="predicted"/>
<dbReference type="EMBL" id="RJJR01000017">
    <property type="protein sequence ID" value="RNI33701.1"/>
    <property type="molecule type" value="Genomic_DNA"/>
</dbReference>
<protein>
    <submittedName>
        <fullName evidence="1">Uncharacterized protein</fullName>
    </submittedName>
</protein>
<accession>A0A3M9N7J1</accession>
<keyword evidence="2" id="KW-1185">Reference proteome</keyword>
<organism evidence="1 2">
    <name type="scientific">Hanamia caeni</name>
    <dbReference type="NCBI Taxonomy" id="2294116"/>
    <lineage>
        <taxon>Bacteria</taxon>
        <taxon>Pseudomonadati</taxon>
        <taxon>Bacteroidota</taxon>
        <taxon>Chitinophagia</taxon>
        <taxon>Chitinophagales</taxon>
        <taxon>Chitinophagaceae</taxon>
        <taxon>Hanamia</taxon>
    </lineage>
</organism>
<evidence type="ECO:0000313" key="1">
    <source>
        <dbReference type="EMBL" id="RNI33701.1"/>
    </source>
</evidence>
<evidence type="ECO:0000313" key="2">
    <source>
        <dbReference type="Proteomes" id="UP000267223"/>
    </source>
</evidence>
<dbReference type="RefSeq" id="WP_123122187.1">
    <property type="nucleotide sequence ID" value="NZ_RJJR01000017.1"/>
</dbReference>
<dbReference type="Proteomes" id="UP000267223">
    <property type="component" value="Unassembled WGS sequence"/>
</dbReference>
<dbReference type="OrthoDB" id="680548at2"/>
<dbReference type="AlphaFoldDB" id="A0A3M9N7J1"/>